<dbReference type="Proteomes" id="UP001271007">
    <property type="component" value="Unassembled WGS sequence"/>
</dbReference>
<comment type="similarity">
    <text evidence="2">Belongs to the major royal jelly protein family.</text>
</comment>
<dbReference type="AlphaFoldDB" id="A0AAJ0GIE5"/>
<keyword evidence="3" id="KW-0964">Secreted</keyword>
<organism evidence="4 5">
    <name type="scientific">Extremus antarcticus</name>
    <dbReference type="NCBI Taxonomy" id="702011"/>
    <lineage>
        <taxon>Eukaryota</taxon>
        <taxon>Fungi</taxon>
        <taxon>Dikarya</taxon>
        <taxon>Ascomycota</taxon>
        <taxon>Pezizomycotina</taxon>
        <taxon>Dothideomycetes</taxon>
        <taxon>Dothideomycetidae</taxon>
        <taxon>Mycosphaerellales</taxon>
        <taxon>Extremaceae</taxon>
        <taxon>Extremus</taxon>
    </lineage>
</organism>
<proteinExistence type="inferred from homology"/>
<name>A0AAJ0GIE5_9PEZI</name>
<dbReference type="EMBL" id="JAWDJX010000002">
    <property type="protein sequence ID" value="KAK3058166.1"/>
    <property type="molecule type" value="Genomic_DNA"/>
</dbReference>
<evidence type="ECO:0000256" key="3">
    <source>
        <dbReference type="ARBA" id="ARBA00022525"/>
    </source>
</evidence>
<dbReference type="SUPFAM" id="SSF63829">
    <property type="entry name" value="Calcium-dependent phosphotriesterase"/>
    <property type="match status" value="1"/>
</dbReference>
<keyword evidence="5" id="KW-1185">Reference proteome</keyword>
<dbReference type="PANTHER" id="PTHR10009">
    <property type="entry name" value="PROTEIN YELLOW-RELATED"/>
    <property type="match status" value="1"/>
</dbReference>
<evidence type="ECO:0000256" key="2">
    <source>
        <dbReference type="ARBA" id="ARBA00009127"/>
    </source>
</evidence>
<reference evidence="4" key="1">
    <citation type="submission" date="2023-04" db="EMBL/GenBank/DDBJ databases">
        <title>Black Yeasts Isolated from many extreme environments.</title>
        <authorList>
            <person name="Coleine C."/>
            <person name="Stajich J.E."/>
            <person name="Selbmann L."/>
        </authorList>
    </citation>
    <scope>NUCLEOTIDE SEQUENCE</scope>
    <source>
        <strain evidence="4">CCFEE 5312</strain>
    </source>
</reference>
<dbReference type="InterPro" id="IPR011042">
    <property type="entry name" value="6-blade_b-propeller_TolB-like"/>
</dbReference>
<sequence length="434" mass="47700">MSLRSMQDFKMFGRTTLAWTAFALRASAARPKTQDGSQVIRDPLTYGPELELVHLYYDQFPTGIAVSSTGRLFSNYPGGLDANDTNNGQNGRYTIAELFEDNTERPYPSREINNPPGGAINYTTYPPSGANYQDYLIGSQSCVIDSLDRLWILDTGRVLTPNGTLVPASYGGPKLIGVNLSNDTIFKTIVFPTNVAYADSYLNDVRFDLRPSSAPGGQGIAYITDSSIEGRNGIVMADLGTGESWRHLDGNPTVHPARQFSAYLWGVPLYQNNPGKPFGYVSFGSDGIALSADGETLYWKAVANRQLYSIPTTRLRDTSPSSEFLAQGAINTLGETGVSDGLETDTNNFIYHGNMEQDAVSFFNPPNGTDTLFVRDPRLNWIDTFSTASDGYIYFTSNQLVYGSGQYPGTDRRQRPFALWRAKLPNNGTKTSLK</sequence>
<evidence type="ECO:0008006" key="6">
    <source>
        <dbReference type="Google" id="ProtNLM"/>
    </source>
</evidence>
<comment type="subcellular location">
    <subcellularLocation>
        <location evidence="1">Secreted</location>
    </subcellularLocation>
</comment>
<protein>
    <recommendedName>
        <fullName evidence="6">Major royal jelly protein</fullName>
    </recommendedName>
</protein>
<gene>
    <name evidence="4" type="ORF">LTR09_001244</name>
</gene>
<evidence type="ECO:0000313" key="5">
    <source>
        <dbReference type="Proteomes" id="UP001271007"/>
    </source>
</evidence>
<evidence type="ECO:0000256" key="1">
    <source>
        <dbReference type="ARBA" id="ARBA00004613"/>
    </source>
</evidence>
<evidence type="ECO:0000313" key="4">
    <source>
        <dbReference type="EMBL" id="KAK3058166.1"/>
    </source>
</evidence>
<dbReference type="Pfam" id="PF03022">
    <property type="entry name" value="MRJP"/>
    <property type="match status" value="1"/>
</dbReference>
<dbReference type="InterPro" id="IPR017996">
    <property type="entry name" value="MRJP/yellow-related"/>
</dbReference>
<accession>A0AAJ0GIE5</accession>
<dbReference type="Gene3D" id="2.120.10.30">
    <property type="entry name" value="TolB, C-terminal domain"/>
    <property type="match status" value="1"/>
</dbReference>
<dbReference type="GO" id="GO:0005576">
    <property type="term" value="C:extracellular region"/>
    <property type="evidence" value="ECO:0007669"/>
    <property type="project" value="UniProtKB-SubCell"/>
</dbReference>
<dbReference type="PANTHER" id="PTHR10009:SF18">
    <property type="entry name" value="PROTEIN YELLOW-LIKE PROTEIN"/>
    <property type="match status" value="1"/>
</dbReference>
<comment type="caution">
    <text evidence="4">The sequence shown here is derived from an EMBL/GenBank/DDBJ whole genome shotgun (WGS) entry which is preliminary data.</text>
</comment>